<dbReference type="STRING" id="128403.WA1_06790"/>
<gene>
    <name evidence="1" type="ORF">WA1_06790</name>
</gene>
<dbReference type="AlphaFoldDB" id="A0A139WSW8"/>
<protein>
    <submittedName>
        <fullName evidence="1">Uncharacterized protein</fullName>
    </submittedName>
</protein>
<proteinExistence type="predicted"/>
<keyword evidence="2" id="KW-1185">Reference proteome</keyword>
<organism evidence="1 2">
    <name type="scientific">Scytonema hofmannii PCC 7110</name>
    <dbReference type="NCBI Taxonomy" id="128403"/>
    <lineage>
        <taxon>Bacteria</taxon>
        <taxon>Bacillati</taxon>
        <taxon>Cyanobacteriota</taxon>
        <taxon>Cyanophyceae</taxon>
        <taxon>Nostocales</taxon>
        <taxon>Scytonemataceae</taxon>
        <taxon>Scytonema</taxon>
    </lineage>
</organism>
<sequence>MKSLYIKDKFFINFQRFYSGASSVVKLSCILYQTSFVNKMRTIQEYLQKKQDNLRTNHLFQHLKWSKHDLDDFARLSENISFWVMSFQDLLRINLAKISDPEYYKFIPILLG</sequence>
<dbReference type="Proteomes" id="UP000076925">
    <property type="component" value="Unassembled WGS sequence"/>
</dbReference>
<reference evidence="1 2" key="1">
    <citation type="journal article" date="2013" name="Genome Biol. Evol.">
        <title>Genomes of Stigonematalean cyanobacteria (subsection V) and the evolution of oxygenic photosynthesis from prokaryotes to plastids.</title>
        <authorList>
            <person name="Dagan T."/>
            <person name="Roettger M."/>
            <person name="Stucken K."/>
            <person name="Landan G."/>
            <person name="Koch R."/>
            <person name="Major P."/>
            <person name="Gould S.B."/>
            <person name="Goremykin V.V."/>
            <person name="Rippka R."/>
            <person name="Tandeau de Marsac N."/>
            <person name="Gugger M."/>
            <person name="Lockhart P.J."/>
            <person name="Allen J.F."/>
            <person name="Brune I."/>
            <person name="Maus I."/>
            <person name="Puhler A."/>
            <person name="Martin W.F."/>
        </authorList>
    </citation>
    <scope>NUCLEOTIDE SEQUENCE [LARGE SCALE GENOMIC DNA]</scope>
    <source>
        <strain evidence="1 2">PCC 7110</strain>
    </source>
</reference>
<name>A0A139WSW8_9CYAN</name>
<dbReference type="OrthoDB" id="486260at2"/>
<accession>A0A139WSW8</accession>
<evidence type="ECO:0000313" key="1">
    <source>
        <dbReference type="EMBL" id="KYC35526.1"/>
    </source>
</evidence>
<dbReference type="RefSeq" id="WP_066612785.1">
    <property type="nucleotide sequence ID" value="NZ_KQ976354.1"/>
</dbReference>
<comment type="caution">
    <text evidence="1">The sequence shown here is derived from an EMBL/GenBank/DDBJ whole genome shotgun (WGS) entry which is preliminary data.</text>
</comment>
<dbReference type="EMBL" id="ANNX02000051">
    <property type="protein sequence ID" value="KYC35526.1"/>
    <property type="molecule type" value="Genomic_DNA"/>
</dbReference>
<evidence type="ECO:0000313" key="2">
    <source>
        <dbReference type="Proteomes" id="UP000076925"/>
    </source>
</evidence>